<evidence type="ECO:0000313" key="3">
    <source>
        <dbReference type="Proteomes" id="UP001372338"/>
    </source>
</evidence>
<dbReference type="Proteomes" id="UP001372338">
    <property type="component" value="Unassembled WGS sequence"/>
</dbReference>
<reference evidence="2 3" key="1">
    <citation type="submission" date="2024-01" db="EMBL/GenBank/DDBJ databases">
        <title>The genomes of 5 underutilized Papilionoideae crops provide insights into root nodulation and disease resistanc.</title>
        <authorList>
            <person name="Yuan L."/>
        </authorList>
    </citation>
    <scope>NUCLEOTIDE SEQUENCE [LARGE SCALE GENOMIC DNA]</scope>
    <source>
        <strain evidence="2">ZHUSHIDOU_FW_LH</strain>
        <tissue evidence="2">Leaf</tissue>
    </source>
</reference>
<sequence>MPRFCRNREATTTRQPEATAVANQKHHRCEPEVANQSQRRCEPEASGVANQKPPPSRTSSQPLRQPAATAVGNQQPPSRTSSLVEMDTKVILMRFDVCGLMYGISSMLPGLKFLKLLLSHLMSLTWRLFFSVMMEKEMKKLTPLEFKTYVSLALWNSKVDIAELKEEEGTVQDGYLNLFDTRHHDLRRKRRIKEDTQILTVSGDQTLTKKAYDVAEVDERVNRAIAAAKRAVKAARVAAVKAVQKQMFCFSNKRE</sequence>
<evidence type="ECO:0000256" key="1">
    <source>
        <dbReference type="SAM" id="MobiDB-lite"/>
    </source>
</evidence>
<organism evidence="2 3">
    <name type="scientific">Crotalaria pallida</name>
    <name type="common">Smooth rattlebox</name>
    <name type="synonym">Crotalaria striata</name>
    <dbReference type="NCBI Taxonomy" id="3830"/>
    <lineage>
        <taxon>Eukaryota</taxon>
        <taxon>Viridiplantae</taxon>
        <taxon>Streptophyta</taxon>
        <taxon>Embryophyta</taxon>
        <taxon>Tracheophyta</taxon>
        <taxon>Spermatophyta</taxon>
        <taxon>Magnoliopsida</taxon>
        <taxon>eudicotyledons</taxon>
        <taxon>Gunneridae</taxon>
        <taxon>Pentapetalae</taxon>
        <taxon>rosids</taxon>
        <taxon>fabids</taxon>
        <taxon>Fabales</taxon>
        <taxon>Fabaceae</taxon>
        <taxon>Papilionoideae</taxon>
        <taxon>50 kb inversion clade</taxon>
        <taxon>genistoids sensu lato</taxon>
        <taxon>core genistoids</taxon>
        <taxon>Crotalarieae</taxon>
        <taxon>Crotalaria</taxon>
    </lineage>
</organism>
<gene>
    <name evidence="2" type="ORF">RIF29_18637</name>
</gene>
<proteinExistence type="predicted"/>
<comment type="caution">
    <text evidence="2">The sequence shown here is derived from an EMBL/GenBank/DDBJ whole genome shotgun (WGS) entry which is preliminary data.</text>
</comment>
<feature type="region of interest" description="Disordered" evidence="1">
    <location>
        <begin position="1"/>
        <end position="82"/>
    </location>
</feature>
<feature type="compositionally biased region" description="Basic and acidic residues" evidence="1">
    <location>
        <begin position="1"/>
        <end position="11"/>
    </location>
</feature>
<accession>A0AAN9EZS1</accession>
<dbReference type="AlphaFoldDB" id="A0AAN9EZS1"/>
<dbReference type="EMBL" id="JAYWIO010000004">
    <property type="protein sequence ID" value="KAK7265999.1"/>
    <property type="molecule type" value="Genomic_DNA"/>
</dbReference>
<protein>
    <submittedName>
        <fullName evidence="2">Uncharacterized protein</fullName>
    </submittedName>
</protein>
<keyword evidence="3" id="KW-1185">Reference proteome</keyword>
<name>A0AAN9EZS1_CROPI</name>
<feature type="compositionally biased region" description="Polar residues" evidence="1">
    <location>
        <begin position="71"/>
        <end position="82"/>
    </location>
</feature>
<evidence type="ECO:0000313" key="2">
    <source>
        <dbReference type="EMBL" id="KAK7265999.1"/>
    </source>
</evidence>